<evidence type="ECO:0000313" key="5">
    <source>
        <dbReference type="Proteomes" id="UP000645257"/>
    </source>
</evidence>
<evidence type="ECO:0000256" key="1">
    <source>
        <dbReference type="PROSITE-ProRule" id="PRU00169"/>
    </source>
</evidence>
<dbReference type="AlphaFoldDB" id="A0A918NYV1"/>
<dbReference type="PANTHER" id="PTHR37299">
    <property type="entry name" value="TRANSCRIPTIONAL REGULATOR-RELATED"/>
    <property type="match status" value="1"/>
</dbReference>
<feature type="modified residue" description="4-aspartylphosphate" evidence="1">
    <location>
        <position position="57"/>
    </location>
</feature>
<dbReference type="EMBL" id="BMYX01000003">
    <property type="protein sequence ID" value="GGY07829.1"/>
    <property type="molecule type" value="Genomic_DNA"/>
</dbReference>
<dbReference type="InterPro" id="IPR011006">
    <property type="entry name" value="CheY-like_superfamily"/>
</dbReference>
<reference evidence="4" key="1">
    <citation type="journal article" date="2014" name="Int. J. Syst. Evol. Microbiol.">
        <title>Complete genome sequence of Corynebacterium casei LMG S-19264T (=DSM 44701T), isolated from a smear-ripened cheese.</title>
        <authorList>
            <consortium name="US DOE Joint Genome Institute (JGI-PGF)"/>
            <person name="Walter F."/>
            <person name="Albersmeier A."/>
            <person name="Kalinowski J."/>
            <person name="Ruckert C."/>
        </authorList>
    </citation>
    <scope>NUCLEOTIDE SEQUENCE</scope>
    <source>
        <strain evidence="4">KCTC 32182</strain>
    </source>
</reference>
<dbReference type="PROSITE" id="PS50930">
    <property type="entry name" value="HTH_LYTTR"/>
    <property type="match status" value="1"/>
</dbReference>
<comment type="caution">
    <text evidence="4">The sequence shown here is derived from an EMBL/GenBank/DDBJ whole genome shotgun (WGS) entry which is preliminary data.</text>
</comment>
<dbReference type="Pfam" id="PF00072">
    <property type="entry name" value="Response_reg"/>
    <property type="match status" value="1"/>
</dbReference>
<sequence length="243" mass="27509">MSRLLRVLIADDEELARRLLKEYLHGHPDIEVVAECGDGLQAARIIGTQSPDLVFLDIRMPLLSGLEVLELTGRREGVIFTTAHDEHAVKAFDLHAVDYLLKPFSQARFDEALLRARGMLGHERAGLQGLITDSVSCLERILIRDREQSHIVSVTDIDYIEAQDDYIAIHTQGKTYLKTQSLGEIGKRLDPKRFVRVHRSYIINLDRLRALEKQGRDSHAARLANGTRIPVSRAGYERIRSIV</sequence>
<organism evidence="4 5">
    <name type="scientific">Paludibacterium paludis</name>
    <dbReference type="NCBI Taxonomy" id="1225769"/>
    <lineage>
        <taxon>Bacteria</taxon>
        <taxon>Pseudomonadati</taxon>
        <taxon>Pseudomonadota</taxon>
        <taxon>Betaproteobacteria</taxon>
        <taxon>Neisseriales</taxon>
        <taxon>Chromobacteriaceae</taxon>
        <taxon>Paludibacterium</taxon>
    </lineage>
</organism>
<accession>A0A918NYV1</accession>
<proteinExistence type="predicted"/>
<dbReference type="SMART" id="SM00448">
    <property type="entry name" value="REC"/>
    <property type="match status" value="1"/>
</dbReference>
<dbReference type="InterPro" id="IPR046947">
    <property type="entry name" value="LytR-like"/>
</dbReference>
<dbReference type="Pfam" id="PF04397">
    <property type="entry name" value="LytTR"/>
    <property type="match status" value="1"/>
</dbReference>
<evidence type="ECO:0000259" key="2">
    <source>
        <dbReference type="PROSITE" id="PS50110"/>
    </source>
</evidence>
<keyword evidence="1" id="KW-0597">Phosphoprotein</keyword>
<reference evidence="4" key="2">
    <citation type="submission" date="2020-09" db="EMBL/GenBank/DDBJ databases">
        <authorList>
            <person name="Sun Q."/>
            <person name="Kim S."/>
        </authorList>
    </citation>
    <scope>NUCLEOTIDE SEQUENCE</scope>
    <source>
        <strain evidence="4">KCTC 32182</strain>
    </source>
</reference>
<feature type="domain" description="HTH LytTR-type" evidence="3">
    <location>
        <begin position="141"/>
        <end position="243"/>
    </location>
</feature>
<name>A0A918NYV1_9NEIS</name>
<dbReference type="InterPro" id="IPR007492">
    <property type="entry name" value="LytTR_DNA-bd_dom"/>
</dbReference>
<dbReference type="RefSeq" id="WP_215796412.1">
    <property type="nucleotide sequence ID" value="NZ_BMYX01000003.1"/>
</dbReference>
<dbReference type="SMART" id="SM00850">
    <property type="entry name" value="LytTR"/>
    <property type="match status" value="1"/>
</dbReference>
<dbReference type="Gene3D" id="3.40.50.2300">
    <property type="match status" value="1"/>
</dbReference>
<feature type="domain" description="Response regulatory" evidence="2">
    <location>
        <begin position="6"/>
        <end position="117"/>
    </location>
</feature>
<dbReference type="GO" id="GO:0000156">
    <property type="term" value="F:phosphorelay response regulator activity"/>
    <property type="evidence" value="ECO:0007669"/>
    <property type="project" value="InterPro"/>
</dbReference>
<evidence type="ECO:0000259" key="3">
    <source>
        <dbReference type="PROSITE" id="PS50930"/>
    </source>
</evidence>
<evidence type="ECO:0000313" key="4">
    <source>
        <dbReference type="EMBL" id="GGY07829.1"/>
    </source>
</evidence>
<dbReference type="GO" id="GO:0003677">
    <property type="term" value="F:DNA binding"/>
    <property type="evidence" value="ECO:0007669"/>
    <property type="project" value="UniProtKB-KW"/>
</dbReference>
<dbReference type="PANTHER" id="PTHR37299:SF1">
    <property type="entry name" value="STAGE 0 SPORULATION PROTEIN A HOMOLOG"/>
    <property type="match status" value="1"/>
</dbReference>
<dbReference type="InterPro" id="IPR001789">
    <property type="entry name" value="Sig_transdc_resp-reg_receiver"/>
</dbReference>
<keyword evidence="4" id="KW-0238">DNA-binding</keyword>
<dbReference type="SUPFAM" id="SSF52172">
    <property type="entry name" value="CheY-like"/>
    <property type="match status" value="1"/>
</dbReference>
<dbReference type="Proteomes" id="UP000645257">
    <property type="component" value="Unassembled WGS sequence"/>
</dbReference>
<dbReference type="Gene3D" id="2.40.50.1020">
    <property type="entry name" value="LytTr DNA-binding domain"/>
    <property type="match status" value="1"/>
</dbReference>
<dbReference type="PROSITE" id="PS50110">
    <property type="entry name" value="RESPONSE_REGULATORY"/>
    <property type="match status" value="1"/>
</dbReference>
<gene>
    <name evidence="4" type="ORF">GCM10011289_07970</name>
</gene>
<protein>
    <submittedName>
        <fullName evidence="4">DNA-binding response regulator</fullName>
    </submittedName>
</protein>
<keyword evidence="5" id="KW-1185">Reference proteome</keyword>